<name>A0A016TGT6_9BILA</name>
<proteinExistence type="predicted"/>
<dbReference type="EMBL" id="JARK01001440">
    <property type="protein sequence ID" value="EYC01818.1"/>
    <property type="molecule type" value="Genomic_DNA"/>
</dbReference>
<gene>
    <name evidence="1" type="primary">Acey_s0104.g3617</name>
    <name evidence="1" type="ORF">Y032_0104g3617</name>
</gene>
<dbReference type="Proteomes" id="UP000024635">
    <property type="component" value="Unassembled WGS sequence"/>
</dbReference>
<organism evidence="1 2">
    <name type="scientific">Ancylostoma ceylanicum</name>
    <dbReference type="NCBI Taxonomy" id="53326"/>
    <lineage>
        <taxon>Eukaryota</taxon>
        <taxon>Metazoa</taxon>
        <taxon>Ecdysozoa</taxon>
        <taxon>Nematoda</taxon>
        <taxon>Chromadorea</taxon>
        <taxon>Rhabditida</taxon>
        <taxon>Rhabditina</taxon>
        <taxon>Rhabditomorpha</taxon>
        <taxon>Strongyloidea</taxon>
        <taxon>Ancylostomatidae</taxon>
        <taxon>Ancylostomatinae</taxon>
        <taxon>Ancylostoma</taxon>
    </lineage>
</organism>
<evidence type="ECO:0000313" key="1">
    <source>
        <dbReference type="EMBL" id="EYC01818.1"/>
    </source>
</evidence>
<sequence length="204" mass="23168">MNSVCIKAPNRSCQHRAIHFQFIKVVESMSCLLVLLFVVTQVAGSGTLENFSDCAMALHYIVKICEHHETLRGSDNLVYDCALESKKHACQFQLPDSERLRGGCTQIIEQRWKLNHAFALCRRMQTISSLSKYPLKLKKGKGSTTVQKLDDAFKLLKAKNGKDMRLIKDPEFTRYCCWGDLYRQIYSHLSVLCLYASGLPGSDN</sequence>
<reference evidence="2" key="1">
    <citation type="journal article" date="2015" name="Nat. Genet.">
        <title>The genome and transcriptome of the zoonotic hookworm Ancylostoma ceylanicum identify infection-specific gene families.</title>
        <authorList>
            <person name="Schwarz E.M."/>
            <person name="Hu Y."/>
            <person name="Antoshechkin I."/>
            <person name="Miller M.M."/>
            <person name="Sternberg P.W."/>
            <person name="Aroian R.V."/>
        </authorList>
    </citation>
    <scope>NUCLEOTIDE SEQUENCE</scope>
    <source>
        <strain evidence="2">HY135</strain>
    </source>
</reference>
<comment type="caution">
    <text evidence="1">The sequence shown here is derived from an EMBL/GenBank/DDBJ whole genome shotgun (WGS) entry which is preliminary data.</text>
</comment>
<keyword evidence="2" id="KW-1185">Reference proteome</keyword>
<evidence type="ECO:0000313" key="2">
    <source>
        <dbReference type="Proteomes" id="UP000024635"/>
    </source>
</evidence>
<dbReference type="AlphaFoldDB" id="A0A016TGT6"/>
<accession>A0A016TGT6</accession>
<protein>
    <submittedName>
        <fullName evidence="1">Uncharacterized protein</fullName>
    </submittedName>
</protein>